<dbReference type="STRING" id="158441.A0A226ESC9"/>
<dbReference type="GO" id="GO:0035371">
    <property type="term" value="C:microtubule plus-end"/>
    <property type="evidence" value="ECO:0007669"/>
    <property type="project" value="TreeGrafter"/>
</dbReference>
<evidence type="ECO:0000313" key="6">
    <source>
        <dbReference type="EMBL" id="OXA60513.1"/>
    </source>
</evidence>
<dbReference type="Gene3D" id="3.10.20.90">
    <property type="entry name" value="Phosphatidylinositol 3-kinase Catalytic Subunit, Chain A, domain 1"/>
    <property type="match status" value="1"/>
</dbReference>
<comment type="caution">
    <text evidence="6">The sequence shown here is derived from an EMBL/GenBank/DDBJ whole genome shotgun (WGS) entry which is preliminary data.</text>
</comment>
<dbReference type="InterPro" id="IPR036859">
    <property type="entry name" value="CAP-Gly_dom_sf"/>
</dbReference>
<evidence type="ECO:0000313" key="7">
    <source>
        <dbReference type="Proteomes" id="UP000198287"/>
    </source>
</evidence>
<keyword evidence="3" id="KW-0143">Chaperone</keyword>
<dbReference type="PANTHER" id="PTHR18916">
    <property type="entry name" value="DYNACTIN 1-RELATED MICROTUBULE-BINDING"/>
    <property type="match status" value="1"/>
</dbReference>
<comment type="similarity">
    <text evidence="4">Belongs to the TBCB family.</text>
</comment>
<dbReference type="OMA" id="DQYEQRT"/>
<protein>
    <submittedName>
        <fullName evidence="6">Tubulin-folding cofactor B</fullName>
    </submittedName>
</protein>
<dbReference type="SUPFAM" id="SSF74924">
    <property type="entry name" value="Cap-Gly domain"/>
    <property type="match status" value="1"/>
</dbReference>
<evidence type="ECO:0000256" key="4">
    <source>
        <dbReference type="ARBA" id="ARBA00025779"/>
    </source>
</evidence>
<name>A0A226ESC9_FOLCA</name>
<reference evidence="6 7" key="1">
    <citation type="submission" date="2015-12" db="EMBL/GenBank/DDBJ databases">
        <title>The genome of Folsomia candida.</title>
        <authorList>
            <person name="Faddeeva A."/>
            <person name="Derks M.F."/>
            <person name="Anvar Y."/>
            <person name="Smit S."/>
            <person name="Van Straalen N."/>
            <person name="Roelofs D."/>
        </authorList>
    </citation>
    <scope>NUCLEOTIDE SEQUENCE [LARGE SCALE GENOMIC DNA]</scope>
    <source>
        <strain evidence="6 7">VU population</strain>
        <tissue evidence="6">Whole body</tissue>
    </source>
</reference>
<dbReference type="SUPFAM" id="SSF54236">
    <property type="entry name" value="Ubiquitin-like"/>
    <property type="match status" value="1"/>
</dbReference>
<accession>A0A226ESC9</accession>
<proteinExistence type="inferred from homology"/>
<evidence type="ECO:0000259" key="5">
    <source>
        <dbReference type="PROSITE" id="PS50245"/>
    </source>
</evidence>
<dbReference type="GO" id="GO:0005829">
    <property type="term" value="C:cytosol"/>
    <property type="evidence" value="ECO:0007669"/>
    <property type="project" value="UniProtKB-ARBA"/>
</dbReference>
<dbReference type="Proteomes" id="UP000198287">
    <property type="component" value="Unassembled WGS sequence"/>
</dbReference>
<dbReference type="InterPro" id="IPR045172">
    <property type="entry name" value="TBCB_Ubl"/>
</dbReference>
<dbReference type="FunFam" id="2.30.30.190:FF:000013">
    <property type="entry name" value="Tubulin-folding cofactor B"/>
    <property type="match status" value="1"/>
</dbReference>
<dbReference type="GO" id="GO:0043014">
    <property type="term" value="F:alpha-tubulin binding"/>
    <property type="evidence" value="ECO:0007669"/>
    <property type="project" value="InterPro"/>
</dbReference>
<dbReference type="InterPro" id="IPR029071">
    <property type="entry name" value="Ubiquitin-like_domsf"/>
</dbReference>
<keyword evidence="2" id="KW-0963">Cytoplasm</keyword>
<dbReference type="GO" id="GO:0007023">
    <property type="term" value="P:post-chaperonin tubulin folding pathway"/>
    <property type="evidence" value="ECO:0007669"/>
    <property type="project" value="InterPro"/>
</dbReference>
<dbReference type="Pfam" id="PF01302">
    <property type="entry name" value="CAP_GLY"/>
    <property type="match status" value="1"/>
</dbReference>
<dbReference type="PROSITE" id="PS00845">
    <property type="entry name" value="CAP_GLY_1"/>
    <property type="match status" value="1"/>
</dbReference>
<dbReference type="EMBL" id="LNIX01000002">
    <property type="protein sequence ID" value="OXA60513.1"/>
    <property type="molecule type" value="Genomic_DNA"/>
</dbReference>
<dbReference type="InterPro" id="IPR000626">
    <property type="entry name" value="Ubiquitin-like_dom"/>
</dbReference>
<feature type="domain" description="CAP-Gly" evidence="5">
    <location>
        <begin position="177"/>
        <end position="219"/>
    </location>
</feature>
<evidence type="ECO:0000256" key="1">
    <source>
        <dbReference type="ARBA" id="ARBA00004496"/>
    </source>
</evidence>
<dbReference type="InterPro" id="IPR000938">
    <property type="entry name" value="CAP-Gly_domain"/>
</dbReference>
<evidence type="ECO:0000256" key="3">
    <source>
        <dbReference type="ARBA" id="ARBA00023186"/>
    </source>
</evidence>
<dbReference type="AlphaFoldDB" id="A0A226ESC9"/>
<dbReference type="GO" id="GO:0051010">
    <property type="term" value="F:microtubule plus-end binding"/>
    <property type="evidence" value="ECO:0007669"/>
    <property type="project" value="TreeGrafter"/>
</dbReference>
<sequence length="238" mass="27092">MSAGDDCKQFVAVTITSNLNSFHTDRRFPGDVNIANLKGKLELLTGCMMSTMKLELRDNDDELIQYLSDDTLTLAQLGVQNGMKIHVIDTSNKEPEDEEAADVSYKLSTEEYEQREESMRKFMERNKLGRFDEEKAKRKEEEEENETKLSASIKVGDRCEVRIPGNPVRRGQVKFVGKVHFKEGAWVGIQYDEPMGKNDGAVGGKRYFECKQKYGSFIRPSNLTVGDFPELDDELDEI</sequence>
<dbReference type="PROSITE" id="PS50245">
    <property type="entry name" value="CAP_GLY_2"/>
    <property type="match status" value="1"/>
</dbReference>
<comment type="subcellular location">
    <subcellularLocation>
        <location evidence="1">Cytoplasm</location>
    </subcellularLocation>
</comment>
<dbReference type="Gene3D" id="2.30.30.190">
    <property type="entry name" value="CAP Gly-rich-like domain"/>
    <property type="match status" value="1"/>
</dbReference>
<dbReference type="GO" id="GO:0007021">
    <property type="term" value="P:tubulin complex assembly"/>
    <property type="evidence" value="ECO:0007669"/>
    <property type="project" value="InterPro"/>
</dbReference>
<dbReference type="OrthoDB" id="5295208at2759"/>
<organism evidence="6 7">
    <name type="scientific">Folsomia candida</name>
    <name type="common">Springtail</name>
    <dbReference type="NCBI Taxonomy" id="158441"/>
    <lineage>
        <taxon>Eukaryota</taxon>
        <taxon>Metazoa</taxon>
        <taxon>Ecdysozoa</taxon>
        <taxon>Arthropoda</taxon>
        <taxon>Hexapoda</taxon>
        <taxon>Collembola</taxon>
        <taxon>Entomobryomorpha</taxon>
        <taxon>Isotomoidea</taxon>
        <taxon>Isotomidae</taxon>
        <taxon>Proisotominae</taxon>
        <taxon>Folsomia</taxon>
    </lineage>
</organism>
<dbReference type="CDD" id="cd01789">
    <property type="entry name" value="Ubl_TBCB"/>
    <property type="match status" value="1"/>
</dbReference>
<keyword evidence="7" id="KW-1185">Reference proteome</keyword>
<dbReference type="Pfam" id="PF14560">
    <property type="entry name" value="Ubiquitin_2"/>
    <property type="match status" value="1"/>
</dbReference>
<dbReference type="GO" id="GO:0005938">
    <property type="term" value="C:cell cortex"/>
    <property type="evidence" value="ECO:0007669"/>
    <property type="project" value="TreeGrafter"/>
</dbReference>
<dbReference type="GO" id="GO:0005634">
    <property type="term" value="C:nucleus"/>
    <property type="evidence" value="ECO:0007669"/>
    <property type="project" value="TreeGrafter"/>
</dbReference>
<dbReference type="PANTHER" id="PTHR18916:SF85">
    <property type="entry name" value="TUBULIN-FOLDING COFACTOR B"/>
    <property type="match status" value="1"/>
</dbReference>
<gene>
    <name evidence="6" type="ORF">Fcan01_06047</name>
</gene>
<evidence type="ECO:0000256" key="2">
    <source>
        <dbReference type="ARBA" id="ARBA00022490"/>
    </source>
</evidence>
<dbReference type="GO" id="GO:0031122">
    <property type="term" value="P:cytoplasmic microtubule organization"/>
    <property type="evidence" value="ECO:0007669"/>
    <property type="project" value="TreeGrafter"/>
</dbReference>
<dbReference type="SMART" id="SM01052">
    <property type="entry name" value="CAP_GLY"/>
    <property type="match status" value="1"/>
</dbReference>